<dbReference type="EMBL" id="CACRXK020004511">
    <property type="protein sequence ID" value="CAB4003011.1"/>
    <property type="molecule type" value="Genomic_DNA"/>
</dbReference>
<dbReference type="PROSITE" id="PS50878">
    <property type="entry name" value="RT_POL"/>
    <property type="match status" value="1"/>
</dbReference>
<protein>
    <submittedName>
        <fullName evidence="1">Uncharacterized protein</fullName>
    </submittedName>
</protein>
<dbReference type="Pfam" id="PF00078">
    <property type="entry name" value="RVT_1"/>
    <property type="match status" value="1"/>
</dbReference>
<dbReference type="SUPFAM" id="SSF56672">
    <property type="entry name" value="DNA/RNA polymerases"/>
    <property type="match status" value="1"/>
</dbReference>
<organism evidence="1 2">
    <name type="scientific">Paramuricea clavata</name>
    <name type="common">Red gorgonian</name>
    <name type="synonym">Violescent sea-whip</name>
    <dbReference type="NCBI Taxonomy" id="317549"/>
    <lineage>
        <taxon>Eukaryota</taxon>
        <taxon>Metazoa</taxon>
        <taxon>Cnidaria</taxon>
        <taxon>Anthozoa</taxon>
        <taxon>Octocorallia</taxon>
        <taxon>Malacalcyonacea</taxon>
        <taxon>Plexauridae</taxon>
        <taxon>Paramuricea</taxon>
    </lineage>
</organism>
<reference evidence="1" key="1">
    <citation type="submission" date="2020-04" db="EMBL/GenBank/DDBJ databases">
        <authorList>
            <person name="Alioto T."/>
            <person name="Alioto T."/>
            <person name="Gomez Garrido J."/>
        </authorList>
    </citation>
    <scope>NUCLEOTIDE SEQUENCE</scope>
    <source>
        <strain evidence="1">A484AB</strain>
    </source>
</reference>
<sequence length="298" mass="34021">MPEDLKIAILSPLLKKSNIDFESFTNFRPVSNLKFLSKLIEKSVSGQLNNYLVENDLHEQYQSAYKAFHSTETALVKITNDILLSLDRGEHVFLLLLDLSAAFDTVSHSLLLSRMEKRFGISGIVLKWFESYLSNRSQFVNINGTRSATHDVNIGVPQGSVLGPLLYLIYTSPLAEIINRYNLKYHLFADDTQIYISFNTTDVATSKQRVEDCVAEICHWMNSNELKLNHDKTEIMLIHSSYVADKSAGIVCRIVYKTINGMSPRLWNILPLDIHNFRCDVRSLPFYGYSATVQRMIE</sequence>
<dbReference type="InterPro" id="IPR043502">
    <property type="entry name" value="DNA/RNA_pol_sf"/>
</dbReference>
<dbReference type="InterPro" id="IPR000477">
    <property type="entry name" value="RT_dom"/>
</dbReference>
<dbReference type="AlphaFoldDB" id="A0A6S7I951"/>
<dbReference type="PANTHER" id="PTHR33332">
    <property type="entry name" value="REVERSE TRANSCRIPTASE DOMAIN-CONTAINING PROTEIN"/>
    <property type="match status" value="1"/>
</dbReference>
<evidence type="ECO:0000313" key="1">
    <source>
        <dbReference type="EMBL" id="CAB4003011.1"/>
    </source>
</evidence>
<proteinExistence type="predicted"/>
<accession>A0A6S7I951</accession>
<name>A0A6S7I951_PARCT</name>
<gene>
    <name evidence="1" type="ORF">PACLA_8A010533</name>
</gene>
<dbReference type="OrthoDB" id="416454at2759"/>
<evidence type="ECO:0000313" key="2">
    <source>
        <dbReference type="Proteomes" id="UP001152795"/>
    </source>
</evidence>
<comment type="caution">
    <text evidence="1">The sequence shown here is derived from an EMBL/GenBank/DDBJ whole genome shotgun (WGS) entry which is preliminary data.</text>
</comment>
<dbReference type="Proteomes" id="UP001152795">
    <property type="component" value="Unassembled WGS sequence"/>
</dbReference>
<dbReference type="CDD" id="cd01650">
    <property type="entry name" value="RT_nLTR_like"/>
    <property type="match status" value="1"/>
</dbReference>
<keyword evidence="2" id="KW-1185">Reference proteome</keyword>